<proteinExistence type="predicted"/>
<evidence type="ECO:0000313" key="1">
    <source>
        <dbReference type="EMBL" id="MCJ2541953.1"/>
    </source>
</evidence>
<name>A0ABT0C831_THEVL</name>
<gene>
    <name evidence="1" type="ORF">JX360_03365</name>
</gene>
<protein>
    <submittedName>
        <fullName evidence="1">Uncharacterized protein</fullName>
    </submittedName>
</protein>
<dbReference type="Proteomes" id="UP000830835">
    <property type="component" value="Unassembled WGS sequence"/>
</dbReference>
<evidence type="ECO:0000313" key="2">
    <source>
        <dbReference type="Proteomes" id="UP000830835"/>
    </source>
</evidence>
<reference evidence="1" key="1">
    <citation type="submission" date="2021-02" db="EMBL/GenBank/DDBJ databases">
        <title>The CRISPR/cas machinery reduction and long-range gene transfer in the hot spring cyanobacterium Synechococcus.</title>
        <authorList>
            <person name="Dvorak P."/>
            <person name="Jahodarova E."/>
            <person name="Hasler P."/>
            <person name="Poulickova A."/>
        </authorList>
    </citation>
    <scope>NUCLEOTIDE SEQUENCE</scope>
    <source>
        <strain evidence="1">Rupite</strain>
    </source>
</reference>
<dbReference type="RefSeq" id="WP_244349165.1">
    <property type="nucleotide sequence ID" value="NZ_JAFIRA010000005.1"/>
</dbReference>
<organism evidence="1 2">
    <name type="scientific">Thermostichus vulcanus str. 'Rupite'</name>
    <dbReference type="NCBI Taxonomy" id="2813851"/>
    <lineage>
        <taxon>Bacteria</taxon>
        <taxon>Bacillati</taxon>
        <taxon>Cyanobacteriota</taxon>
        <taxon>Cyanophyceae</taxon>
        <taxon>Thermostichales</taxon>
        <taxon>Thermostichaceae</taxon>
        <taxon>Thermostichus</taxon>
    </lineage>
</organism>
<accession>A0ABT0C831</accession>
<comment type="caution">
    <text evidence="1">The sequence shown here is derived from an EMBL/GenBank/DDBJ whole genome shotgun (WGS) entry which is preliminary data.</text>
</comment>
<dbReference type="EMBL" id="JAFIRA010000005">
    <property type="protein sequence ID" value="MCJ2541953.1"/>
    <property type="molecule type" value="Genomic_DNA"/>
</dbReference>
<keyword evidence="2" id="KW-1185">Reference proteome</keyword>
<sequence length="51" mass="5393">MNQGQAEDSTVTGIQGSVLPEVSEQQNRAITYLMSITALCAKGTLARPLVT</sequence>